<dbReference type="SUPFAM" id="SSF57716">
    <property type="entry name" value="Glucocorticoid receptor-like (DNA-binding domain)"/>
    <property type="match status" value="1"/>
</dbReference>
<keyword evidence="4 5" id="KW-0238">DNA-binding</keyword>
<dbReference type="OrthoDB" id="6615022at2759"/>
<keyword evidence="1" id="KW-0479">Metal-binding</keyword>
<proteinExistence type="predicted"/>
<sequence length="240" mass="27084">MIQSGIAKLTIANTSANKNNVPEITDTLSTIVIQFETYKHNVIVLSHCRDKARKLVKNVWDYQCSQDLKIIENSLLLLKLNPHSFSFELKAFPISIMYSGGHTCSLANCTSIISQRSCKSLYDYVLGNKECLSNTFLCADWIENCNPINLPTIDPDVLNRNHRLCSLHFEDKMYSNNKKNRLTNQAIPTLFNNNIICTEDQSSQHDQHVNISSISLDDNTQIESVIIDNPPRCSTSISST</sequence>
<dbReference type="EMBL" id="VYZN01000040">
    <property type="protein sequence ID" value="KAE9532079.1"/>
    <property type="molecule type" value="Genomic_DNA"/>
</dbReference>
<dbReference type="Proteomes" id="UP000475862">
    <property type="component" value="Unassembled WGS sequence"/>
</dbReference>
<accession>A0A6G0TFK4</accession>
<evidence type="ECO:0000256" key="4">
    <source>
        <dbReference type="ARBA" id="ARBA00023125"/>
    </source>
</evidence>
<gene>
    <name evidence="7" type="ORF">AGLY_010281</name>
</gene>
<evidence type="ECO:0000313" key="8">
    <source>
        <dbReference type="Proteomes" id="UP000475862"/>
    </source>
</evidence>
<evidence type="ECO:0000256" key="2">
    <source>
        <dbReference type="ARBA" id="ARBA00022771"/>
    </source>
</evidence>
<dbReference type="PROSITE" id="PS50950">
    <property type="entry name" value="ZF_THAP"/>
    <property type="match status" value="1"/>
</dbReference>
<evidence type="ECO:0000259" key="6">
    <source>
        <dbReference type="PROSITE" id="PS50950"/>
    </source>
</evidence>
<evidence type="ECO:0000256" key="1">
    <source>
        <dbReference type="ARBA" id="ARBA00022723"/>
    </source>
</evidence>
<evidence type="ECO:0000313" key="7">
    <source>
        <dbReference type="EMBL" id="KAE9532079.1"/>
    </source>
</evidence>
<dbReference type="SMART" id="SM00980">
    <property type="entry name" value="THAP"/>
    <property type="match status" value="1"/>
</dbReference>
<reference evidence="7 8" key="1">
    <citation type="submission" date="2019-08" db="EMBL/GenBank/DDBJ databases">
        <title>The genome of the soybean aphid Biotype 1, its phylome, world population structure and adaptation to the North American continent.</title>
        <authorList>
            <person name="Giordano R."/>
            <person name="Donthu R.K."/>
            <person name="Hernandez A.G."/>
            <person name="Wright C.L."/>
            <person name="Zimin A.V."/>
        </authorList>
    </citation>
    <scope>NUCLEOTIDE SEQUENCE [LARGE SCALE GENOMIC DNA]</scope>
    <source>
        <tissue evidence="7">Whole aphids</tissue>
    </source>
</reference>
<keyword evidence="3" id="KW-0862">Zinc</keyword>
<dbReference type="GO" id="GO:0003677">
    <property type="term" value="F:DNA binding"/>
    <property type="evidence" value="ECO:0007669"/>
    <property type="project" value="UniProtKB-UniRule"/>
</dbReference>
<dbReference type="AlphaFoldDB" id="A0A6G0TFK4"/>
<dbReference type="Pfam" id="PF05485">
    <property type="entry name" value="THAP"/>
    <property type="match status" value="1"/>
</dbReference>
<feature type="domain" description="THAP-type" evidence="6">
    <location>
        <begin position="97"/>
        <end position="191"/>
    </location>
</feature>
<dbReference type="InterPro" id="IPR006612">
    <property type="entry name" value="THAP_Znf"/>
</dbReference>
<comment type="caution">
    <text evidence="7">The sequence shown here is derived from an EMBL/GenBank/DDBJ whole genome shotgun (WGS) entry which is preliminary data.</text>
</comment>
<evidence type="ECO:0000256" key="5">
    <source>
        <dbReference type="PROSITE-ProRule" id="PRU00309"/>
    </source>
</evidence>
<keyword evidence="8" id="KW-1185">Reference proteome</keyword>
<evidence type="ECO:0000256" key="3">
    <source>
        <dbReference type="ARBA" id="ARBA00022833"/>
    </source>
</evidence>
<name>A0A6G0TFK4_APHGL</name>
<organism evidence="7 8">
    <name type="scientific">Aphis glycines</name>
    <name type="common">Soybean aphid</name>
    <dbReference type="NCBI Taxonomy" id="307491"/>
    <lineage>
        <taxon>Eukaryota</taxon>
        <taxon>Metazoa</taxon>
        <taxon>Ecdysozoa</taxon>
        <taxon>Arthropoda</taxon>
        <taxon>Hexapoda</taxon>
        <taxon>Insecta</taxon>
        <taxon>Pterygota</taxon>
        <taxon>Neoptera</taxon>
        <taxon>Paraneoptera</taxon>
        <taxon>Hemiptera</taxon>
        <taxon>Sternorrhyncha</taxon>
        <taxon>Aphidomorpha</taxon>
        <taxon>Aphidoidea</taxon>
        <taxon>Aphididae</taxon>
        <taxon>Aphidini</taxon>
        <taxon>Aphis</taxon>
        <taxon>Aphis</taxon>
    </lineage>
</organism>
<keyword evidence="2 5" id="KW-0863">Zinc-finger</keyword>
<dbReference type="GO" id="GO:0008270">
    <property type="term" value="F:zinc ion binding"/>
    <property type="evidence" value="ECO:0007669"/>
    <property type="project" value="UniProtKB-KW"/>
</dbReference>
<protein>
    <recommendedName>
        <fullName evidence="6">THAP-type domain-containing protein</fullName>
    </recommendedName>
</protein>